<protein>
    <submittedName>
        <fullName evidence="1">Uncharacterized protein</fullName>
    </submittedName>
</protein>
<dbReference type="AlphaFoldDB" id="A0A0V0Y3I2"/>
<dbReference type="Proteomes" id="UP000054815">
    <property type="component" value="Unassembled WGS sequence"/>
</dbReference>
<evidence type="ECO:0000313" key="2">
    <source>
        <dbReference type="Proteomes" id="UP000054815"/>
    </source>
</evidence>
<reference evidence="1 2" key="1">
    <citation type="submission" date="2015-01" db="EMBL/GenBank/DDBJ databases">
        <title>Evolution of Trichinella species and genotypes.</title>
        <authorList>
            <person name="Korhonen P.K."/>
            <person name="Edoardo P."/>
            <person name="Giuseppe L.R."/>
            <person name="Gasser R.B."/>
        </authorList>
    </citation>
    <scope>NUCLEOTIDE SEQUENCE [LARGE SCALE GENOMIC DNA]</scope>
    <source>
        <strain evidence="1">ISS141</strain>
    </source>
</reference>
<accession>A0A0V0Y3I2</accession>
<gene>
    <name evidence="1" type="ORF">T4E_143</name>
</gene>
<sequence>MKELIRISLKMSLTMERTEHAETSEYFEMFRKINAPALPGGFLLCNRHTFASLALNDVYLVA</sequence>
<dbReference type="EMBL" id="JYDU01000068">
    <property type="protein sequence ID" value="KRX94661.1"/>
    <property type="molecule type" value="Genomic_DNA"/>
</dbReference>
<proteinExistence type="predicted"/>
<evidence type="ECO:0000313" key="1">
    <source>
        <dbReference type="EMBL" id="KRX94661.1"/>
    </source>
</evidence>
<organism evidence="1 2">
    <name type="scientific">Trichinella pseudospiralis</name>
    <name type="common">Parasitic roundworm</name>
    <dbReference type="NCBI Taxonomy" id="6337"/>
    <lineage>
        <taxon>Eukaryota</taxon>
        <taxon>Metazoa</taxon>
        <taxon>Ecdysozoa</taxon>
        <taxon>Nematoda</taxon>
        <taxon>Enoplea</taxon>
        <taxon>Dorylaimia</taxon>
        <taxon>Trichinellida</taxon>
        <taxon>Trichinellidae</taxon>
        <taxon>Trichinella</taxon>
    </lineage>
</organism>
<name>A0A0V0Y3I2_TRIPS</name>
<comment type="caution">
    <text evidence="1">The sequence shown here is derived from an EMBL/GenBank/DDBJ whole genome shotgun (WGS) entry which is preliminary data.</text>
</comment>